<dbReference type="OMA" id="FWDIWMS"/>
<dbReference type="Gene3D" id="3.90.190.10">
    <property type="entry name" value="Protein tyrosine phosphatase superfamily"/>
    <property type="match status" value="1"/>
</dbReference>
<dbReference type="InterPro" id="IPR016130">
    <property type="entry name" value="Tyr_Pase_AS"/>
</dbReference>
<organism evidence="17 18">
    <name type="scientific">Ceratopteris richardii</name>
    <name type="common">Triangle waterfern</name>
    <dbReference type="NCBI Taxonomy" id="49495"/>
    <lineage>
        <taxon>Eukaryota</taxon>
        <taxon>Viridiplantae</taxon>
        <taxon>Streptophyta</taxon>
        <taxon>Embryophyta</taxon>
        <taxon>Tracheophyta</taxon>
        <taxon>Polypodiopsida</taxon>
        <taxon>Polypodiidae</taxon>
        <taxon>Polypodiales</taxon>
        <taxon>Pteridineae</taxon>
        <taxon>Pteridaceae</taxon>
        <taxon>Parkerioideae</taxon>
        <taxon>Ceratopteris</taxon>
    </lineage>
</organism>
<dbReference type="InterPro" id="IPR012310">
    <property type="entry name" value="DNA_ligase_ATP-dep_cent"/>
</dbReference>
<dbReference type="PROSITE" id="PS00383">
    <property type="entry name" value="TYR_PHOSPHATASE_1"/>
    <property type="match status" value="1"/>
</dbReference>
<dbReference type="Pfam" id="PF00782">
    <property type="entry name" value="DSPc"/>
    <property type="match status" value="1"/>
</dbReference>
<keyword evidence="5" id="KW-0548">Nucleotidyltransferase</keyword>
<dbReference type="InterPro" id="IPR013846">
    <property type="entry name" value="mRNA_cap_enzyme_C"/>
</dbReference>
<dbReference type="Gene3D" id="3.30.470.30">
    <property type="entry name" value="DNA ligase/mRNA capping enzyme"/>
    <property type="match status" value="1"/>
</dbReference>
<dbReference type="InterPro" id="IPR017074">
    <property type="entry name" value="mRNA_cap_enz_bifunc"/>
</dbReference>
<evidence type="ECO:0000256" key="12">
    <source>
        <dbReference type="PIRSR" id="PIRSR036958-2"/>
    </source>
</evidence>
<evidence type="ECO:0000313" key="17">
    <source>
        <dbReference type="EMBL" id="KAH7293140.1"/>
    </source>
</evidence>
<feature type="binding site" evidence="13">
    <location>
        <begin position="412"/>
        <end position="414"/>
    </location>
    <ligand>
        <name>GTP</name>
        <dbReference type="ChEBI" id="CHEBI:37565"/>
    </ligand>
</feature>
<dbReference type="AlphaFoldDB" id="A0A8T2RAW7"/>
<dbReference type="EC" id="2.7.7.50" evidence="2"/>
<gene>
    <name evidence="17" type="ORF">KP509_28G013500</name>
</gene>
<evidence type="ECO:0000256" key="13">
    <source>
        <dbReference type="PIRSR" id="PIRSR036958-3"/>
    </source>
</evidence>
<dbReference type="GO" id="GO:0005525">
    <property type="term" value="F:GTP binding"/>
    <property type="evidence" value="ECO:0007669"/>
    <property type="project" value="UniProtKB-KW"/>
</dbReference>
<comment type="caution">
    <text evidence="17">The sequence shown here is derived from an EMBL/GenBank/DDBJ whole genome shotgun (WGS) entry which is preliminary data.</text>
</comment>
<dbReference type="GO" id="GO:0003910">
    <property type="term" value="F:DNA ligase (ATP) activity"/>
    <property type="evidence" value="ECO:0007669"/>
    <property type="project" value="InterPro"/>
</dbReference>
<dbReference type="GO" id="GO:0006370">
    <property type="term" value="P:7-methylguanosine mRNA capping"/>
    <property type="evidence" value="ECO:0007669"/>
    <property type="project" value="UniProtKB-KW"/>
</dbReference>
<dbReference type="GO" id="GO:0004484">
    <property type="term" value="F:mRNA guanylyltransferase activity"/>
    <property type="evidence" value="ECO:0007669"/>
    <property type="project" value="UniProtKB-EC"/>
</dbReference>
<comment type="subcellular location">
    <subcellularLocation>
        <location evidence="1">Nucleus</location>
    </subcellularLocation>
</comment>
<feature type="binding site" evidence="13">
    <location>
        <position position="370"/>
    </location>
    <ligand>
        <name>GTP</name>
        <dbReference type="ChEBI" id="CHEBI:37565"/>
    </ligand>
</feature>
<feature type="compositionally biased region" description="Polar residues" evidence="14">
    <location>
        <begin position="289"/>
        <end position="299"/>
    </location>
</feature>
<keyword evidence="6 13" id="KW-0547">Nucleotide-binding</keyword>
<feature type="region of interest" description="Disordered" evidence="14">
    <location>
        <begin position="267"/>
        <end position="304"/>
    </location>
</feature>
<evidence type="ECO:0000256" key="10">
    <source>
        <dbReference type="ARBA" id="ARBA00044624"/>
    </source>
</evidence>
<reference evidence="17" key="1">
    <citation type="submission" date="2021-08" db="EMBL/GenBank/DDBJ databases">
        <title>WGS assembly of Ceratopteris richardii.</title>
        <authorList>
            <person name="Marchant D.B."/>
            <person name="Chen G."/>
            <person name="Jenkins J."/>
            <person name="Shu S."/>
            <person name="Leebens-Mack J."/>
            <person name="Grimwood J."/>
            <person name="Schmutz J."/>
            <person name="Soltis P."/>
            <person name="Soltis D."/>
            <person name="Chen Z.-H."/>
        </authorList>
    </citation>
    <scope>NUCLEOTIDE SEQUENCE</scope>
    <source>
        <strain evidence="17">Whitten #5841</strain>
        <tissue evidence="17">Leaf</tissue>
    </source>
</reference>
<feature type="active site" description="N6-GMP-lysine intermediate" evidence="12">
    <location>
        <position position="365"/>
    </location>
</feature>
<feature type="active site" description="Phosphocysteine intermediate" evidence="11">
    <location>
        <position position="195"/>
    </location>
</feature>
<keyword evidence="7" id="KW-0506">mRNA capping</keyword>
<dbReference type="InterPro" id="IPR029021">
    <property type="entry name" value="Prot-tyrosine_phosphatase-like"/>
</dbReference>
<dbReference type="FunFam" id="3.30.470.30:FF:000005">
    <property type="entry name" value="mRNA capping enzyme, putative"/>
    <property type="match status" value="1"/>
</dbReference>
<dbReference type="Pfam" id="PF01331">
    <property type="entry name" value="mRNA_cap_enzyme"/>
    <property type="match status" value="1"/>
</dbReference>
<dbReference type="OrthoDB" id="200924at2759"/>
<feature type="binding site" evidence="13">
    <location>
        <begin position="601"/>
        <end position="606"/>
    </location>
    <ligand>
        <name>GTP</name>
        <dbReference type="ChEBI" id="CHEBI:37565"/>
    </ligand>
</feature>
<evidence type="ECO:0000259" key="15">
    <source>
        <dbReference type="PROSITE" id="PS50056"/>
    </source>
</evidence>
<evidence type="ECO:0000256" key="5">
    <source>
        <dbReference type="ARBA" id="ARBA00022695"/>
    </source>
</evidence>
<feature type="compositionally biased region" description="Basic and acidic residues" evidence="14">
    <location>
        <begin position="26"/>
        <end position="38"/>
    </location>
</feature>
<evidence type="ECO:0000256" key="1">
    <source>
        <dbReference type="ARBA" id="ARBA00004123"/>
    </source>
</evidence>
<dbReference type="InterPro" id="IPR001339">
    <property type="entry name" value="mRNA_cap_enzyme_adenylation"/>
</dbReference>
<feature type="region of interest" description="Disordered" evidence="14">
    <location>
        <begin position="26"/>
        <end position="56"/>
    </location>
</feature>
<feature type="domain" description="ATP-dependent DNA ligase family profile" evidence="16">
    <location>
        <begin position="421"/>
        <end position="590"/>
    </location>
</feature>
<accession>A0A8T2RAW7</accession>
<dbReference type="InterPro" id="IPR000340">
    <property type="entry name" value="Dual-sp_phosphatase_cat-dom"/>
</dbReference>
<evidence type="ECO:0000256" key="7">
    <source>
        <dbReference type="ARBA" id="ARBA00023042"/>
    </source>
</evidence>
<dbReference type="SUPFAM" id="SSF56091">
    <property type="entry name" value="DNA ligase/mRNA capping enzyme, catalytic domain"/>
    <property type="match status" value="1"/>
</dbReference>
<feature type="domain" description="Tyrosine specific protein phosphatases" evidence="15">
    <location>
        <begin position="169"/>
        <end position="230"/>
    </location>
</feature>
<evidence type="ECO:0000256" key="6">
    <source>
        <dbReference type="ARBA" id="ARBA00022741"/>
    </source>
</evidence>
<dbReference type="GO" id="GO:0006281">
    <property type="term" value="P:DNA repair"/>
    <property type="evidence" value="ECO:0007669"/>
    <property type="project" value="InterPro"/>
</dbReference>
<feature type="binding site" evidence="13">
    <location>
        <position position="385"/>
    </location>
    <ligand>
        <name>GTP</name>
        <dbReference type="ChEBI" id="CHEBI:37565"/>
    </ligand>
</feature>
<dbReference type="Pfam" id="PF03919">
    <property type="entry name" value="mRNA_cap_C"/>
    <property type="match status" value="1"/>
</dbReference>
<dbReference type="CDD" id="cd14502">
    <property type="entry name" value="RNA_5'-triphosphatase"/>
    <property type="match status" value="1"/>
</dbReference>
<comment type="catalytic activity">
    <reaction evidence="10">
        <text>a 5'-end diphospho-ribonucleoside in mRNA + GTP + H(+) = a 5'-end (5'-triphosphoguanosine)-ribonucleoside in mRNA + diphosphate</text>
        <dbReference type="Rhea" id="RHEA:67012"/>
        <dbReference type="Rhea" id="RHEA-COMP:17165"/>
        <dbReference type="Rhea" id="RHEA-COMP:17166"/>
        <dbReference type="ChEBI" id="CHEBI:15378"/>
        <dbReference type="ChEBI" id="CHEBI:33019"/>
        <dbReference type="ChEBI" id="CHEBI:37565"/>
        <dbReference type="ChEBI" id="CHEBI:167616"/>
        <dbReference type="ChEBI" id="CHEBI:167617"/>
        <dbReference type="EC" id="2.7.7.50"/>
    </reaction>
    <physiologicalReaction direction="left-to-right" evidence="10">
        <dbReference type="Rhea" id="RHEA:67013"/>
    </physiologicalReaction>
</comment>
<proteinExistence type="predicted"/>
<dbReference type="InterPro" id="IPR012340">
    <property type="entry name" value="NA-bd_OB-fold"/>
</dbReference>
<evidence type="ECO:0000256" key="14">
    <source>
        <dbReference type="SAM" id="MobiDB-lite"/>
    </source>
</evidence>
<name>A0A8T2RAW7_CERRI</name>
<keyword evidence="3" id="KW-0507">mRNA processing</keyword>
<dbReference type="EMBL" id="CM035433">
    <property type="protein sequence ID" value="KAH7293140.1"/>
    <property type="molecule type" value="Genomic_DNA"/>
</dbReference>
<keyword evidence="9" id="KW-0539">Nucleus</keyword>
<dbReference type="InterPro" id="IPR000387">
    <property type="entry name" value="Tyr_Pase_dom"/>
</dbReference>
<dbReference type="PANTHER" id="PTHR10367:SF17">
    <property type="entry name" value="MRNA-CAPPING ENZYME"/>
    <property type="match status" value="1"/>
</dbReference>
<keyword evidence="18" id="KW-1185">Reference proteome</keyword>
<feature type="compositionally biased region" description="Polar residues" evidence="14">
    <location>
        <begin position="47"/>
        <end position="56"/>
    </location>
</feature>
<feature type="binding site" evidence="13">
    <location>
        <begin position="530"/>
        <end position="532"/>
    </location>
    <ligand>
        <name>GTP</name>
        <dbReference type="ChEBI" id="CHEBI:37565"/>
    </ligand>
</feature>
<dbReference type="PROSITE" id="PS50160">
    <property type="entry name" value="DNA_LIGASE_A3"/>
    <property type="match status" value="1"/>
</dbReference>
<evidence type="ECO:0000313" key="18">
    <source>
        <dbReference type="Proteomes" id="UP000825935"/>
    </source>
</evidence>
<evidence type="ECO:0000256" key="8">
    <source>
        <dbReference type="ARBA" id="ARBA00023134"/>
    </source>
</evidence>
<dbReference type="CDD" id="cd07895">
    <property type="entry name" value="Adenylation_mRNA_capping"/>
    <property type="match status" value="1"/>
</dbReference>
<dbReference type="Gene3D" id="2.40.50.140">
    <property type="entry name" value="Nucleic acid-binding proteins"/>
    <property type="match status" value="1"/>
</dbReference>
<dbReference type="Proteomes" id="UP000825935">
    <property type="component" value="Chromosome 28"/>
</dbReference>
<evidence type="ECO:0000256" key="9">
    <source>
        <dbReference type="ARBA" id="ARBA00023242"/>
    </source>
</evidence>
<protein>
    <recommendedName>
        <fullName evidence="2">mRNA guanylyltransferase</fullName>
        <ecNumber evidence="2">2.7.7.50</ecNumber>
    </recommendedName>
</protein>
<dbReference type="SUPFAM" id="SSF52799">
    <property type="entry name" value="(Phosphotyrosine protein) phosphatases II"/>
    <property type="match status" value="1"/>
</dbReference>
<dbReference type="PROSITE" id="PS50056">
    <property type="entry name" value="TYR_PHOSPHATASE_2"/>
    <property type="match status" value="1"/>
</dbReference>
<evidence type="ECO:0000256" key="4">
    <source>
        <dbReference type="ARBA" id="ARBA00022679"/>
    </source>
</evidence>
<dbReference type="PANTHER" id="PTHR10367">
    <property type="entry name" value="MRNA-CAPPING ENZYME"/>
    <property type="match status" value="1"/>
</dbReference>
<dbReference type="PIRSF" id="PIRSF036958">
    <property type="entry name" value="mRNA_capping_HCE"/>
    <property type="match status" value="1"/>
</dbReference>
<keyword evidence="4" id="KW-0808">Transferase</keyword>
<dbReference type="SUPFAM" id="SSF50249">
    <property type="entry name" value="Nucleic acid-binding proteins"/>
    <property type="match status" value="1"/>
</dbReference>
<dbReference type="GO" id="GO:0005634">
    <property type="term" value="C:nucleus"/>
    <property type="evidence" value="ECO:0007669"/>
    <property type="project" value="UniProtKB-SubCell"/>
</dbReference>
<dbReference type="EMBL" id="CM035433">
    <property type="protein sequence ID" value="KAH7293137.1"/>
    <property type="molecule type" value="Genomic_DNA"/>
</dbReference>
<sequence>MDLNELPTDEREECKVETAVETLRREREERRMRMEQKRKANAILEPNQPTSDSSNYRSVDRIKSYKVSYPKLPEGWVECPRYGQPIYGLIPSKVPLGSHFNEVVEAGKRYSARNAIQQLRARGKEVGMVIDLTNTTRYYQSSEWRESGIKYLKIPCRGRNEVPDNESVNIFVFEVMHFMNLQRATGTFKHVLVHCTHGFNRTGYMIIQYMKRTIPSMTVEKALAEFATARSPGIYKAHYIQSLFTFFHERHPEPLVAPSTPEWKRVDLNGEANGDDDDGESDGGILTTLEDTGSETMTNDDILGDPIPDLQQLEMQKICYMGLHLNPVRQPTGTNHLHFPGSQPVSLSSANLQLLRQRYYYATWKADGTRYMMFITRDGCFLIDRKFHFRRVQMRFPIKAGSAETHHLTLLDGEMVIDEIPETHERKRRYLIYDVMMLNHDSLVQLPFHERWRRIHAYVIEPRSMDRKKNNWYCYEAEPFTVRRKDFWLLSTTEKLLHSFIKHLSHEADGLIFQGWDDPYYARTNESLLKWKYAHMNSVDFKFQVSADGSSHQLFLIDKNKLWPLEGASVVFPHGEDPNMLSGKIIECSWLRDERKWEFMRIRTDKETPNAVRTYRKVMESIEDNITEEVLLSEIHEILHLPMYKERIQHDQRKMLMRGN</sequence>
<dbReference type="InterPro" id="IPR051029">
    <property type="entry name" value="mRNA_Capping_Enz/RNA_Phosphat"/>
</dbReference>
<evidence type="ECO:0000259" key="16">
    <source>
        <dbReference type="PROSITE" id="PS50160"/>
    </source>
</evidence>
<evidence type="ECO:0000256" key="2">
    <source>
        <dbReference type="ARBA" id="ARBA00012475"/>
    </source>
</evidence>
<evidence type="ECO:0000256" key="3">
    <source>
        <dbReference type="ARBA" id="ARBA00022664"/>
    </source>
</evidence>
<dbReference type="GO" id="GO:0140818">
    <property type="term" value="F:mRNA 5'-triphosphate monophosphatase activity"/>
    <property type="evidence" value="ECO:0007669"/>
    <property type="project" value="InterPro"/>
</dbReference>
<evidence type="ECO:0000256" key="11">
    <source>
        <dbReference type="PIRSR" id="PIRSR036958-1"/>
    </source>
</evidence>
<dbReference type="GO" id="GO:0005524">
    <property type="term" value="F:ATP binding"/>
    <property type="evidence" value="ECO:0007669"/>
    <property type="project" value="InterPro"/>
</dbReference>
<dbReference type="GO" id="GO:0006310">
    <property type="term" value="P:DNA recombination"/>
    <property type="evidence" value="ECO:0007669"/>
    <property type="project" value="InterPro"/>
</dbReference>
<keyword evidence="8 13" id="KW-0342">GTP-binding</keyword>